<keyword evidence="1" id="KW-0238">DNA-binding</keyword>
<dbReference type="PANTHER" id="PTHR46797">
    <property type="entry name" value="HTH-TYPE TRANSCRIPTIONAL REGULATOR"/>
    <property type="match status" value="1"/>
</dbReference>
<gene>
    <name evidence="3" type="ORF">METZ01_LOCUS109356</name>
</gene>
<dbReference type="InterPro" id="IPR010982">
    <property type="entry name" value="Lambda_DNA-bd_dom_sf"/>
</dbReference>
<accession>A0A381WW02</accession>
<dbReference type="Pfam" id="PF01381">
    <property type="entry name" value="HTH_3"/>
    <property type="match status" value="1"/>
</dbReference>
<evidence type="ECO:0000259" key="2">
    <source>
        <dbReference type="PROSITE" id="PS50943"/>
    </source>
</evidence>
<dbReference type="PANTHER" id="PTHR46797:SF1">
    <property type="entry name" value="METHYLPHOSPHONATE SYNTHASE"/>
    <property type="match status" value="1"/>
</dbReference>
<dbReference type="SMART" id="SM00530">
    <property type="entry name" value="HTH_XRE"/>
    <property type="match status" value="1"/>
</dbReference>
<feature type="domain" description="HTH cro/C1-type" evidence="2">
    <location>
        <begin position="19"/>
        <end position="73"/>
    </location>
</feature>
<dbReference type="InterPro" id="IPR013096">
    <property type="entry name" value="Cupin_2"/>
</dbReference>
<organism evidence="3">
    <name type="scientific">marine metagenome</name>
    <dbReference type="NCBI Taxonomy" id="408172"/>
    <lineage>
        <taxon>unclassified sequences</taxon>
        <taxon>metagenomes</taxon>
        <taxon>ecological metagenomes</taxon>
    </lineage>
</organism>
<dbReference type="CDD" id="cd02209">
    <property type="entry name" value="cupin_XRE_C"/>
    <property type="match status" value="1"/>
</dbReference>
<dbReference type="GO" id="GO:0003700">
    <property type="term" value="F:DNA-binding transcription factor activity"/>
    <property type="evidence" value="ECO:0007669"/>
    <property type="project" value="TreeGrafter"/>
</dbReference>
<dbReference type="SUPFAM" id="SSF51182">
    <property type="entry name" value="RmlC-like cupins"/>
    <property type="match status" value="1"/>
</dbReference>
<proteinExistence type="predicted"/>
<protein>
    <recommendedName>
        <fullName evidence="2">HTH cro/C1-type domain-containing protein</fullName>
    </recommendedName>
</protein>
<name>A0A381WW02_9ZZZZ</name>
<evidence type="ECO:0000313" key="3">
    <source>
        <dbReference type="EMBL" id="SVA56502.1"/>
    </source>
</evidence>
<dbReference type="Gene3D" id="2.60.120.10">
    <property type="entry name" value="Jelly Rolls"/>
    <property type="match status" value="1"/>
</dbReference>
<dbReference type="InterPro" id="IPR001387">
    <property type="entry name" value="Cro/C1-type_HTH"/>
</dbReference>
<dbReference type="InterPro" id="IPR014710">
    <property type="entry name" value="RmlC-like_jellyroll"/>
</dbReference>
<dbReference type="EMBL" id="UINC01013020">
    <property type="protein sequence ID" value="SVA56502.1"/>
    <property type="molecule type" value="Genomic_DNA"/>
</dbReference>
<dbReference type="AlphaFoldDB" id="A0A381WW02"/>
<dbReference type="GO" id="GO:0005829">
    <property type="term" value="C:cytosol"/>
    <property type="evidence" value="ECO:0007669"/>
    <property type="project" value="TreeGrafter"/>
</dbReference>
<dbReference type="GO" id="GO:0003677">
    <property type="term" value="F:DNA binding"/>
    <property type="evidence" value="ECO:0007669"/>
    <property type="project" value="UniProtKB-KW"/>
</dbReference>
<evidence type="ECO:0000256" key="1">
    <source>
        <dbReference type="ARBA" id="ARBA00023125"/>
    </source>
</evidence>
<dbReference type="PROSITE" id="PS50943">
    <property type="entry name" value="HTH_CROC1"/>
    <property type="match status" value="1"/>
</dbReference>
<dbReference type="InterPro" id="IPR050807">
    <property type="entry name" value="TransReg_Diox_bact_type"/>
</dbReference>
<dbReference type="InterPro" id="IPR011051">
    <property type="entry name" value="RmlC_Cupin_sf"/>
</dbReference>
<reference evidence="3" key="1">
    <citation type="submission" date="2018-05" db="EMBL/GenBank/DDBJ databases">
        <authorList>
            <person name="Lanie J.A."/>
            <person name="Ng W.-L."/>
            <person name="Kazmierczak K.M."/>
            <person name="Andrzejewski T.M."/>
            <person name="Davidsen T.M."/>
            <person name="Wayne K.J."/>
            <person name="Tettelin H."/>
            <person name="Glass J.I."/>
            <person name="Rusch D."/>
            <person name="Podicherti R."/>
            <person name="Tsui H.-C.T."/>
            <person name="Winkler M.E."/>
        </authorList>
    </citation>
    <scope>NUCLEOTIDE SEQUENCE</scope>
</reference>
<dbReference type="CDD" id="cd00093">
    <property type="entry name" value="HTH_XRE"/>
    <property type="match status" value="1"/>
</dbReference>
<dbReference type="SUPFAM" id="SSF47413">
    <property type="entry name" value="lambda repressor-like DNA-binding domains"/>
    <property type="match status" value="1"/>
</dbReference>
<dbReference type="Pfam" id="PF07883">
    <property type="entry name" value="Cupin_2"/>
    <property type="match status" value="1"/>
</dbReference>
<sequence length="195" mass="21608">MSNIYNHQRFPPPKIGAKLQLLRLAENLTLDELSEKSGVSTAILSQIERNKSNPTLSTLWKITQALDHPLENLLGTTEPANTVEKINNNTTPVIFSEDGGFQLRILGVVSILESVQWYDFKAQPGSSLISESHGKNSTESVTLMKGKLEILIEKKSEIIEAGETLRFSSDVKHQLKNIGKGVCQGFMVNLFSPIF</sequence>
<dbReference type="Gene3D" id="1.10.260.40">
    <property type="entry name" value="lambda repressor-like DNA-binding domains"/>
    <property type="match status" value="1"/>
</dbReference>